<evidence type="ECO:0000313" key="1">
    <source>
        <dbReference type="EMBL" id="MCZ4549212.1"/>
    </source>
</evidence>
<gene>
    <name evidence="1" type="ORF">O4213_04415</name>
</gene>
<comment type="caution">
    <text evidence="1">The sequence shown here is derived from an EMBL/GenBank/DDBJ whole genome shotgun (WGS) entry which is preliminary data.</text>
</comment>
<evidence type="ECO:0000313" key="2">
    <source>
        <dbReference type="Proteomes" id="UP001067235"/>
    </source>
</evidence>
<dbReference type="EMBL" id="JAPWIE010000001">
    <property type="protein sequence ID" value="MCZ4549212.1"/>
    <property type="molecule type" value="Genomic_DNA"/>
</dbReference>
<proteinExistence type="predicted"/>
<protein>
    <submittedName>
        <fullName evidence="1">Uncharacterized protein</fullName>
    </submittedName>
</protein>
<name>A0ABT4MQE3_GORRU</name>
<keyword evidence="2" id="KW-1185">Reference proteome</keyword>
<reference evidence="1" key="1">
    <citation type="submission" date="2022-12" db="EMBL/GenBank/DDBJ databases">
        <authorList>
            <person name="Krivoruchko A.V."/>
            <person name="Elkin A."/>
        </authorList>
    </citation>
    <scope>NUCLEOTIDE SEQUENCE</scope>
    <source>
        <strain evidence="1">IEGM 1388</strain>
    </source>
</reference>
<organism evidence="1 2">
    <name type="scientific">Gordonia rubripertincta</name>
    <name type="common">Rhodococcus corallinus</name>
    <dbReference type="NCBI Taxonomy" id="36822"/>
    <lineage>
        <taxon>Bacteria</taxon>
        <taxon>Bacillati</taxon>
        <taxon>Actinomycetota</taxon>
        <taxon>Actinomycetes</taxon>
        <taxon>Mycobacteriales</taxon>
        <taxon>Gordoniaceae</taxon>
        <taxon>Gordonia</taxon>
    </lineage>
</organism>
<dbReference type="RefSeq" id="WP_084836974.1">
    <property type="nucleotide sequence ID" value="NZ_JAPWIE010000001.1"/>
</dbReference>
<dbReference type="Proteomes" id="UP001067235">
    <property type="component" value="Unassembled WGS sequence"/>
</dbReference>
<accession>A0ABT4MQE3</accession>
<sequence>MKTVDDVADVWFTEELARWLPTHTSGVDDVTKWAWDDEHRIWLTTVSTHSTAQPDSDPAERRVYPALLLENAVRTVRDATGHDPFGWDIGEVVSNPGPPDDYLPVLGRGRAVINGRLYLATTIQVDSSMFAATVLDGRWIGALQPRSRHHPKLSVQYAT</sequence>